<dbReference type="Pfam" id="PF01261">
    <property type="entry name" value="AP_endonuc_2"/>
    <property type="match status" value="1"/>
</dbReference>
<evidence type="ECO:0000313" key="3">
    <source>
        <dbReference type="Proteomes" id="UP001221328"/>
    </source>
</evidence>
<keyword evidence="2" id="KW-0413">Isomerase</keyword>
<proteinExistence type="predicted"/>
<keyword evidence="3" id="KW-1185">Reference proteome</keyword>
<accession>A0ABT5G8W8</accession>
<dbReference type="InterPro" id="IPR050312">
    <property type="entry name" value="IolE/XylAMocC-like"/>
</dbReference>
<protein>
    <submittedName>
        <fullName evidence="2">Sugar phosphate isomerase/epimerase</fullName>
    </submittedName>
</protein>
<evidence type="ECO:0000313" key="2">
    <source>
        <dbReference type="EMBL" id="MDC2961335.1"/>
    </source>
</evidence>
<reference evidence="2 3" key="1">
    <citation type="journal article" date="2015" name="Int. J. Syst. Evol. Microbiol.">
        <title>Streptomyces gilvifuscus sp. nov., an actinomycete that produces antibacterial compounds isolated from soil.</title>
        <authorList>
            <person name="Nguyen T.M."/>
            <person name="Kim J."/>
        </authorList>
    </citation>
    <scope>NUCLEOTIDE SEQUENCE [LARGE SCALE GENOMIC DNA]</scope>
    <source>
        <strain evidence="2 3">T113</strain>
    </source>
</reference>
<feature type="domain" description="Xylose isomerase-like TIM barrel" evidence="1">
    <location>
        <begin position="22"/>
        <end position="237"/>
    </location>
</feature>
<comment type="caution">
    <text evidence="2">The sequence shown here is derived from an EMBL/GenBank/DDBJ whole genome shotgun (WGS) entry which is preliminary data.</text>
</comment>
<dbReference type="InterPro" id="IPR013022">
    <property type="entry name" value="Xyl_isomerase-like_TIM-brl"/>
</dbReference>
<gene>
    <name evidence="2" type="ORF">PO587_43620</name>
</gene>
<dbReference type="Proteomes" id="UP001221328">
    <property type="component" value="Unassembled WGS sequence"/>
</dbReference>
<name>A0ABT5G8W8_9ACTN</name>
<dbReference type="GO" id="GO:0016853">
    <property type="term" value="F:isomerase activity"/>
    <property type="evidence" value="ECO:0007669"/>
    <property type="project" value="UniProtKB-KW"/>
</dbReference>
<dbReference type="Gene3D" id="3.20.20.150">
    <property type="entry name" value="Divalent-metal-dependent TIM barrel enzymes"/>
    <property type="match status" value="1"/>
</dbReference>
<dbReference type="InterPro" id="IPR036237">
    <property type="entry name" value="Xyl_isomerase-like_sf"/>
</dbReference>
<dbReference type="EMBL" id="JAQOSK010000033">
    <property type="protein sequence ID" value="MDC2961335.1"/>
    <property type="molecule type" value="Genomic_DNA"/>
</dbReference>
<organism evidence="2 3">
    <name type="scientific">Streptomyces gilvifuscus</name>
    <dbReference type="NCBI Taxonomy" id="1550617"/>
    <lineage>
        <taxon>Bacteria</taxon>
        <taxon>Bacillati</taxon>
        <taxon>Actinomycetota</taxon>
        <taxon>Actinomycetes</taxon>
        <taxon>Kitasatosporales</taxon>
        <taxon>Streptomycetaceae</taxon>
        <taxon>Streptomyces</taxon>
    </lineage>
</organism>
<sequence>MTMRLSMHNWMRPEPLEVTVPRLARCGYDAIEISADPRGTDLAETAQLLEEHRIACAGGLALFMGGRDLVHEDPFIRQASLTYLIETIDLVAALGGTFVTVPCTVGKLVPMADAQLEWDWYVAALREAQKHADDHGIRLAIEPLTRYETYLINRADQALRLAEEVGETCGICLDIFHMNIEEADWRAAIRSCAGRLVNFHVAENNRLPPGSGAIDWTALLSELTAAGYDDHLSVEFMPALDRTPLSQRQIADAADGSLSQGMIKWLRDHASGVLPEDLYEAYTAQSADVLRHHLTQVSTGA</sequence>
<dbReference type="PANTHER" id="PTHR12110">
    <property type="entry name" value="HYDROXYPYRUVATE ISOMERASE"/>
    <property type="match status" value="1"/>
</dbReference>
<dbReference type="SUPFAM" id="SSF51658">
    <property type="entry name" value="Xylose isomerase-like"/>
    <property type="match status" value="1"/>
</dbReference>
<evidence type="ECO:0000259" key="1">
    <source>
        <dbReference type="Pfam" id="PF01261"/>
    </source>
</evidence>
<dbReference type="RefSeq" id="WP_272179168.1">
    <property type="nucleotide sequence ID" value="NZ_JAQOSK010000033.1"/>
</dbReference>